<evidence type="ECO:0000313" key="1">
    <source>
        <dbReference type="EMBL" id="KAF3488586.1"/>
    </source>
</evidence>
<name>A0A8S9MZL5_BRACR</name>
<accession>A0A8S9MZL5</accession>
<sequence>MIELFFTSASKKSASKREGEVKTLETGCNDMEKQDGVNDDANQLHSNNVIAQRLPTNSIVFMANDYNTVVKNNDSGSVKMSPCWEKKGDEDELCMVMKNNDCEPSKCVSP</sequence>
<proteinExistence type="predicted"/>
<organism evidence="1 2">
    <name type="scientific">Brassica cretica</name>
    <name type="common">Mustard</name>
    <dbReference type="NCBI Taxonomy" id="69181"/>
    <lineage>
        <taxon>Eukaryota</taxon>
        <taxon>Viridiplantae</taxon>
        <taxon>Streptophyta</taxon>
        <taxon>Embryophyta</taxon>
        <taxon>Tracheophyta</taxon>
        <taxon>Spermatophyta</taxon>
        <taxon>Magnoliopsida</taxon>
        <taxon>eudicotyledons</taxon>
        <taxon>Gunneridae</taxon>
        <taxon>Pentapetalae</taxon>
        <taxon>rosids</taxon>
        <taxon>malvids</taxon>
        <taxon>Brassicales</taxon>
        <taxon>Brassicaceae</taxon>
        <taxon>Brassiceae</taxon>
        <taxon>Brassica</taxon>
    </lineage>
</organism>
<gene>
    <name evidence="1" type="ORF">F2Q69_00055714</name>
</gene>
<protein>
    <submittedName>
        <fullName evidence="1">Uncharacterized protein</fullName>
    </submittedName>
</protein>
<dbReference type="AlphaFoldDB" id="A0A8S9MZL5"/>
<dbReference type="EMBL" id="QGKX02002183">
    <property type="protein sequence ID" value="KAF3488586.1"/>
    <property type="molecule type" value="Genomic_DNA"/>
</dbReference>
<comment type="caution">
    <text evidence="1">The sequence shown here is derived from an EMBL/GenBank/DDBJ whole genome shotgun (WGS) entry which is preliminary data.</text>
</comment>
<reference evidence="1" key="1">
    <citation type="submission" date="2019-12" db="EMBL/GenBank/DDBJ databases">
        <title>Genome sequencing and annotation of Brassica cretica.</title>
        <authorList>
            <person name="Studholme D.J."/>
            <person name="Sarris P."/>
        </authorList>
    </citation>
    <scope>NUCLEOTIDE SEQUENCE</scope>
    <source>
        <strain evidence="1">PFS-109/04</strain>
        <tissue evidence="1">Leaf</tissue>
    </source>
</reference>
<dbReference type="Proteomes" id="UP000712600">
    <property type="component" value="Unassembled WGS sequence"/>
</dbReference>
<evidence type="ECO:0000313" key="2">
    <source>
        <dbReference type="Proteomes" id="UP000712600"/>
    </source>
</evidence>